<dbReference type="Gene3D" id="3.80.10.10">
    <property type="entry name" value="Ribonuclease Inhibitor"/>
    <property type="match status" value="1"/>
</dbReference>
<dbReference type="GeneID" id="27314126"/>
<dbReference type="AlphaFoldDB" id="A0A0D2AU91"/>
<reference evidence="1 2" key="1">
    <citation type="submission" date="2015-01" db="EMBL/GenBank/DDBJ databases">
        <title>The Genome Sequence of Ochroconis gallopava CBS43764.</title>
        <authorList>
            <consortium name="The Broad Institute Genomics Platform"/>
            <person name="Cuomo C."/>
            <person name="de Hoog S."/>
            <person name="Gorbushina A."/>
            <person name="Stielow B."/>
            <person name="Teixiera M."/>
            <person name="Abouelleil A."/>
            <person name="Chapman S.B."/>
            <person name="Priest M."/>
            <person name="Young S.K."/>
            <person name="Wortman J."/>
            <person name="Nusbaum C."/>
            <person name="Birren B."/>
        </authorList>
    </citation>
    <scope>NUCLEOTIDE SEQUENCE [LARGE SCALE GENOMIC DNA]</scope>
    <source>
        <strain evidence="1 2">CBS 43764</strain>
    </source>
</reference>
<dbReference type="HOGENOM" id="CLU_514089_0_0_1"/>
<keyword evidence="2" id="KW-1185">Reference proteome</keyword>
<protein>
    <submittedName>
        <fullName evidence="1">Uncharacterized protein</fullName>
    </submittedName>
</protein>
<accession>A0A0D2AU91</accession>
<evidence type="ECO:0000313" key="2">
    <source>
        <dbReference type="Proteomes" id="UP000053259"/>
    </source>
</evidence>
<dbReference type="InParanoid" id="A0A0D2AU91"/>
<gene>
    <name evidence="1" type="ORF">PV09_06153</name>
</gene>
<name>A0A0D2AU91_9PEZI</name>
<sequence length="530" mass="60101">MDVEAVKISPSGSSLSLPDLPYEIQFIIYDNLAAYPGSLASISRVCKSTRDPASRVLYDNIKVDNGDLARLFAEQDIGLFGTISPSLQALSRSSWQMRSSSGDLLELSCKNMQLLEFPHDSNFFESATDQDYHEEIKQRLKSAFNSLPSSEGRISDMNASQHKAGIVAAFRGIRTLAVDLPEQEDFFHSLFDILIKNASQKLWNTQCFSSQTSKGHDAVIIEKTKPVSLRTDDILKNHFSFLRSIELRTPSALQTTHNDIFQGTLVLRGSWPLFPSLRVFKFHGHTFSDEICEKFLYVAKSEVIALNGFACNGRHYIFNSILNTSRTEFENSITTFSWKNMNPCVSVLRALGQMLATQVKSLKSLSLVRRRLERDLLRYQEHFICGELEFTKFTSLEYLDIDSRFLVSSHSQDIDDLLDWLGLPTSLQTLSLDAVTNNEIRYFTAYLDNLLRAVELGLLPNLKTVRCGFMGMRKGRKIHSWKVLGNMPGRFLCHGVWLTGWEYNSEQEDVDSIAARVRRRAGRRRGLATS</sequence>
<dbReference type="InterPro" id="IPR032675">
    <property type="entry name" value="LRR_dom_sf"/>
</dbReference>
<organism evidence="1 2">
    <name type="scientific">Verruconis gallopava</name>
    <dbReference type="NCBI Taxonomy" id="253628"/>
    <lineage>
        <taxon>Eukaryota</taxon>
        <taxon>Fungi</taxon>
        <taxon>Dikarya</taxon>
        <taxon>Ascomycota</taxon>
        <taxon>Pezizomycotina</taxon>
        <taxon>Dothideomycetes</taxon>
        <taxon>Pleosporomycetidae</taxon>
        <taxon>Venturiales</taxon>
        <taxon>Sympoventuriaceae</taxon>
        <taxon>Verruconis</taxon>
    </lineage>
</organism>
<proteinExistence type="predicted"/>
<dbReference type="EMBL" id="KN847548">
    <property type="protein sequence ID" value="KIW02719.1"/>
    <property type="molecule type" value="Genomic_DNA"/>
</dbReference>
<evidence type="ECO:0000313" key="1">
    <source>
        <dbReference type="EMBL" id="KIW02719.1"/>
    </source>
</evidence>
<dbReference type="Proteomes" id="UP000053259">
    <property type="component" value="Unassembled WGS sequence"/>
</dbReference>
<dbReference type="RefSeq" id="XP_016212588.1">
    <property type="nucleotide sequence ID" value="XM_016359752.1"/>
</dbReference>
<dbReference type="VEuPathDB" id="FungiDB:PV09_06153"/>